<dbReference type="FunFam" id="1.25.40.10:FF:000158">
    <property type="entry name" value="pentatricopeptide repeat-containing protein At2g33680"/>
    <property type="match status" value="1"/>
</dbReference>
<dbReference type="AlphaFoldDB" id="A0A8T2SSG0"/>
<feature type="repeat" description="PPR" evidence="2">
    <location>
        <begin position="125"/>
        <end position="159"/>
    </location>
</feature>
<dbReference type="Proteomes" id="UP000825935">
    <property type="component" value="Chromosome 18"/>
</dbReference>
<evidence type="ECO:0000256" key="2">
    <source>
        <dbReference type="PROSITE-ProRule" id="PRU00708"/>
    </source>
</evidence>
<evidence type="ECO:0000256" key="1">
    <source>
        <dbReference type="ARBA" id="ARBA00022737"/>
    </source>
</evidence>
<feature type="repeat" description="PPR" evidence="2">
    <location>
        <begin position="324"/>
        <end position="358"/>
    </location>
</feature>
<evidence type="ECO:0008006" key="5">
    <source>
        <dbReference type="Google" id="ProtNLM"/>
    </source>
</evidence>
<feature type="repeat" description="PPR" evidence="2">
    <location>
        <begin position="425"/>
        <end position="459"/>
    </location>
</feature>
<dbReference type="OrthoDB" id="185373at2759"/>
<dbReference type="InterPro" id="IPR011990">
    <property type="entry name" value="TPR-like_helical_dom_sf"/>
</dbReference>
<evidence type="ECO:0000313" key="4">
    <source>
        <dbReference type="Proteomes" id="UP000825935"/>
    </source>
</evidence>
<dbReference type="OMA" id="CEDITDG"/>
<reference evidence="3" key="1">
    <citation type="submission" date="2021-08" db="EMBL/GenBank/DDBJ databases">
        <title>WGS assembly of Ceratopteris richardii.</title>
        <authorList>
            <person name="Marchant D.B."/>
            <person name="Chen G."/>
            <person name="Jenkins J."/>
            <person name="Shu S."/>
            <person name="Leebens-Mack J."/>
            <person name="Grimwood J."/>
            <person name="Schmutz J."/>
            <person name="Soltis P."/>
            <person name="Soltis D."/>
            <person name="Chen Z.-H."/>
        </authorList>
    </citation>
    <scope>NUCLEOTIDE SEQUENCE</scope>
    <source>
        <strain evidence="3">Whitten #5841</strain>
        <tissue evidence="3">Leaf</tissue>
    </source>
</reference>
<dbReference type="GO" id="GO:0003723">
    <property type="term" value="F:RNA binding"/>
    <property type="evidence" value="ECO:0007669"/>
    <property type="project" value="InterPro"/>
</dbReference>
<dbReference type="Gene3D" id="1.25.40.10">
    <property type="entry name" value="Tetratricopeptide repeat domain"/>
    <property type="match status" value="6"/>
</dbReference>
<dbReference type="Pfam" id="PF13812">
    <property type="entry name" value="PPR_3"/>
    <property type="match status" value="1"/>
</dbReference>
<dbReference type="NCBIfam" id="TIGR00756">
    <property type="entry name" value="PPR"/>
    <property type="match status" value="3"/>
</dbReference>
<dbReference type="FunFam" id="1.25.40.10:FF:000285">
    <property type="entry name" value="Pentatricopeptide repeat-containing protein, chloroplastic"/>
    <property type="match status" value="1"/>
</dbReference>
<dbReference type="PANTHER" id="PTHR47926:SF533">
    <property type="entry name" value="DYW DOMAIN-CONTAINING PROTEIN"/>
    <property type="match status" value="1"/>
</dbReference>
<feature type="repeat" description="PPR" evidence="2">
    <location>
        <begin position="63"/>
        <end position="97"/>
    </location>
</feature>
<keyword evidence="1" id="KW-0677">Repeat</keyword>
<dbReference type="InterPro" id="IPR002885">
    <property type="entry name" value="PPR_rpt"/>
</dbReference>
<gene>
    <name evidence="3" type="ORF">KP509_18G072900</name>
</gene>
<dbReference type="Pfam" id="PF01535">
    <property type="entry name" value="PPR"/>
    <property type="match status" value="7"/>
</dbReference>
<accession>A0A8T2SSG0</accession>
<name>A0A8T2SSG0_CERRI</name>
<keyword evidence="4" id="KW-1185">Reference proteome</keyword>
<dbReference type="EMBL" id="CM035423">
    <property type="protein sequence ID" value="KAH7366326.1"/>
    <property type="molecule type" value="Genomic_DNA"/>
</dbReference>
<dbReference type="PROSITE" id="PS51375">
    <property type="entry name" value="PPR"/>
    <property type="match status" value="4"/>
</dbReference>
<dbReference type="PANTHER" id="PTHR47926">
    <property type="entry name" value="PENTATRICOPEPTIDE REPEAT-CONTAINING PROTEIN"/>
    <property type="match status" value="1"/>
</dbReference>
<protein>
    <recommendedName>
        <fullName evidence="5">Pentatricopeptide repeat-containing protein</fullName>
    </recommendedName>
</protein>
<proteinExistence type="predicted"/>
<dbReference type="GO" id="GO:0009451">
    <property type="term" value="P:RNA modification"/>
    <property type="evidence" value="ECO:0007669"/>
    <property type="project" value="InterPro"/>
</dbReference>
<dbReference type="InterPro" id="IPR046960">
    <property type="entry name" value="PPR_At4g14850-like_plant"/>
</dbReference>
<sequence length="685" mass="76757">MWTSRKCLYARYTQLLASHSCCMSKGIRASVSDLSSFLKHCDSLYLGRQAHDFIAKQSTYDNNVYLFNFLIEMYGRLGQVKDAQSVFDHIWKPNLHSWNILLNVYGQNSGPLDACVMFGQMPAWDVVSWTSIIMAFSQNGHNREALNLFFEMSMMGFVPNQITFLCSLEACISLSSLFQGQYVHIEIVKFGLEKDRILGTATISLYGKCGCLQDALKVFRAIDDHDIASWNAAIVALVHCGKPGNVRDVIYSMLVEGFNADHVTIVSALDACRSFNEGLDMHVVVIYFGLEQNMMINNTLINIYGKYAHLPDSLYVFQKMPCYTLISWNAMLTAFADNLHSKEAILMFFDMQRGGFIPDNISFLAALKGCTNLANLGLGHLLHSFLIESGYDLDIAISNTIIAMYGCCGSIDDAEIMFFKLSNRNLVTWSSMIGIYCHEHKGEEALVLFYQMHLDGFNVNEVILTSALEACGIVGAYEQGLLIHAYLVEMGLLECIVLENTLLSFYGKCGDTDNSWATFNRMNEHDLISWTNLIIGFYLGGHSKRAIDILCSMQLNGYMPDKTSLLCIFSAFNHDGEVDLSKHFFAILMREFFITDSRGYFLCMVDLLGRAGLLDEAEVLVNEAPAEIVSQATLCLLSACKIHGDFERIARVADLISDVDLDIPSLSIMLFNLSKGRHNKPTLCK</sequence>
<dbReference type="GO" id="GO:0048731">
    <property type="term" value="P:system development"/>
    <property type="evidence" value="ECO:0007669"/>
    <property type="project" value="UniProtKB-ARBA"/>
</dbReference>
<comment type="caution">
    <text evidence="3">The sequence shown here is derived from an EMBL/GenBank/DDBJ whole genome shotgun (WGS) entry which is preliminary data.</text>
</comment>
<organism evidence="3 4">
    <name type="scientific">Ceratopteris richardii</name>
    <name type="common">Triangle waterfern</name>
    <dbReference type="NCBI Taxonomy" id="49495"/>
    <lineage>
        <taxon>Eukaryota</taxon>
        <taxon>Viridiplantae</taxon>
        <taxon>Streptophyta</taxon>
        <taxon>Embryophyta</taxon>
        <taxon>Tracheophyta</taxon>
        <taxon>Polypodiopsida</taxon>
        <taxon>Polypodiidae</taxon>
        <taxon>Polypodiales</taxon>
        <taxon>Pteridineae</taxon>
        <taxon>Pteridaceae</taxon>
        <taxon>Parkerioideae</taxon>
        <taxon>Ceratopteris</taxon>
    </lineage>
</organism>
<evidence type="ECO:0000313" key="3">
    <source>
        <dbReference type="EMBL" id="KAH7366326.1"/>
    </source>
</evidence>
<dbReference type="Pfam" id="PF13041">
    <property type="entry name" value="PPR_2"/>
    <property type="match status" value="1"/>
</dbReference>